<sequence length="367" mass="38573">MSNATSVGWGIVGCGWVARDYVAPAITASANGHLVALCDLNPQALAAVAPEQPQVLRTTALQEFIHTPGLQAVYVATPNAHHAAVVQALAAAGLPVLCEKPLARTAPEAASMIEAATEAGTLLATAFDQRFHPAHVRLRELIATGVLGTITCVRIHYACWTPADWTPQTDLGVYHNWRISPEEAGGGAMIDLAPHGLDLTQTLLGEPLVEIAALMQRRVHPYPVDDGAVLIGRTASGVLLSHSVAYNCPDNYPRRTLEVIGDRARAVALNTMGQTPGGSLQLTHADGRTEDVAFDLEASPFQRQIEAFAEAVRTGRPFPYPATLDLHTMRLLDAAAQPTAHAVAPASAAAPAATEPGAGQASLALTY</sequence>
<feature type="domain" description="GFO/IDH/MocA-like oxidoreductase" evidence="3">
    <location>
        <begin position="136"/>
        <end position="266"/>
    </location>
</feature>
<evidence type="ECO:0000256" key="1">
    <source>
        <dbReference type="ARBA" id="ARBA00023002"/>
    </source>
</evidence>
<gene>
    <name evidence="4" type="ORF">ASU33_05235</name>
</gene>
<evidence type="ECO:0000313" key="5">
    <source>
        <dbReference type="Proteomes" id="UP000054223"/>
    </source>
</evidence>
<dbReference type="Gene3D" id="3.30.360.10">
    <property type="entry name" value="Dihydrodipicolinate Reductase, domain 2"/>
    <property type="match status" value="1"/>
</dbReference>
<dbReference type="OrthoDB" id="9795543at2"/>
<evidence type="ECO:0000313" key="4">
    <source>
        <dbReference type="EMBL" id="KUG06738.1"/>
    </source>
</evidence>
<organism evidence="4 5">
    <name type="scientific">Solirubrum puertoriconensis</name>
    <dbReference type="NCBI Taxonomy" id="1751427"/>
    <lineage>
        <taxon>Bacteria</taxon>
        <taxon>Pseudomonadati</taxon>
        <taxon>Bacteroidota</taxon>
        <taxon>Cytophagia</taxon>
        <taxon>Cytophagales</taxon>
    </lineage>
</organism>
<dbReference type="InterPro" id="IPR036291">
    <property type="entry name" value="NAD(P)-bd_dom_sf"/>
</dbReference>
<dbReference type="Pfam" id="PF22725">
    <property type="entry name" value="GFO_IDH_MocA_C3"/>
    <property type="match status" value="1"/>
</dbReference>
<dbReference type="Pfam" id="PF01408">
    <property type="entry name" value="GFO_IDH_MocA"/>
    <property type="match status" value="1"/>
</dbReference>
<dbReference type="GO" id="GO:0016491">
    <property type="term" value="F:oxidoreductase activity"/>
    <property type="evidence" value="ECO:0007669"/>
    <property type="project" value="UniProtKB-KW"/>
</dbReference>
<feature type="domain" description="Gfo/Idh/MocA-like oxidoreductase N-terminal" evidence="2">
    <location>
        <begin position="8"/>
        <end position="125"/>
    </location>
</feature>
<dbReference type="EMBL" id="LNAL01000008">
    <property type="protein sequence ID" value="KUG06738.1"/>
    <property type="molecule type" value="Genomic_DNA"/>
</dbReference>
<evidence type="ECO:0000259" key="3">
    <source>
        <dbReference type="Pfam" id="PF22725"/>
    </source>
</evidence>
<protein>
    <recommendedName>
        <fullName evidence="6">Oxidoreductase</fullName>
    </recommendedName>
</protein>
<evidence type="ECO:0008006" key="6">
    <source>
        <dbReference type="Google" id="ProtNLM"/>
    </source>
</evidence>
<accession>A0A9X0HIY3</accession>
<dbReference type="InterPro" id="IPR000683">
    <property type="entry name" value="Gfo/Idh/MocA-like_OxRdtase_N"/>
</dbReference>
<proteinExistence type="predicted"/>
<dbReference type="Gene3D" id="3.40.50.720">
    <property type="entry name" value="NAD(P)-binding Rossmann-like Domain"/>
    <property type="match status" value="1"/>
</dbReference>
<dbReference type="InterPro" id="IPR055170">
    <property type="entry name" value="GFO_IDH_MocA-like_dom"/>
</dbReference>
<comment type="caution">
    <text evidence="4">The sequence shown here is derived from an EMBL/GenBank/DDBJ whole genome shotgun (WGS) entry which is preliminary data.</text>
</comment>
<dbReference type="SUPFAM" id="SSF55347">
    <property type="entry name" value="Glyceraldehyde-3-phosphate dehydrogenase-like, C-terminal domain"/>
    <property type="match status" value="1"/>
</dbReference>
<dbReference type="PANTHER" id="PTHR43818:SF11">
    <property type="entry name" value="BCDNA.GH03377"/>
    <property type="match status" value="1"/>
</dbReference>
<evidence type="ECO:0000259" key="2">
    <source>
        <dbReference type="Pfam" id="PF01408"/>
    </source>
</evidence>
<keyword evidence="5" id="KW-1185">Reference proteome</keyword>
<keyword evidence="1" id="KW-0560">Oxidoreductase</keyword>
<dbReference type="GO" id="GO:0000166">
    <property type="term" value="F:nucleotide binding"/>
    <property type="evidence" value="ECO:0007669"/>
    <property type="project" value="InterPro"/>
</dbReference>
<dbReference type="Proteomes" id="UP000054223">
    <property type="component" value="Unassembled WGS sequence"/>
</dbReference>
<dbReference type="RefSeq" id="WP_059072430.1">
    <property type="nucleotide sequence ID" value="NZ_LNAL01000008.1"/>
</dbReference>
<dbReference type="PANTHER" id="PTHR43818">
    <property type="entry name" value="BCDNA.GH03377"/>
    <property type="match status" value="1"/>
</dbReference>
<dbReference type="SUPFAM" id="SSF51735">
    <property type="entry name" value="NAD(P)-binding Rossmann-fold domains"/>
    <property type="match status" value="1"/>
</dbReference>
<name>A0A9X0HIY3_SOLP1</name>
<dbReference type="AlphaFoldDB" id="A0A9X0HIY3"/>
<reference evidence="4 5" key="1">
    <citation type="submission" date="2015-11" db="EMBL/GenBank/DDBJ databases">
        <title>Solirubrum puertoriconensis gen. nov. an environmental bacteria isolated in Puerto Rico.</title>
        <authorList>
            <person name="Cuebas-Irizarry M.F."/>
            <person name="Montalvo-Rodriguez R."/>
        </authorList>
    </citation>
    <scope>NUCLEOTIDE SEQUENCE [LARGE SCALE GENOMIC DNA]</scope>
    <source>
        <strain evidence="4 5">MC1A</strain>
    </source>
</reference>
<dbReference type="InterPro" id="IPR050463">
    <property type="entry name" value="Gfo/Idh/MocA_oxidrdct_glycsds"/>
</dbReference>